<keyword evidence="1" id="KW-0472">Membrane</keyword>
<protein>
    <submittedName>
        <fullName evidence="2">Uncharacterized protein</fullName>
    </submittedName>
</protein>
<dbReference type="AlphaFoldDB" id="A0A1H3Q1Z4"/>
<keyword evidence="1" id="KW-1133">Transmembrane helix</keyword>
<evidence type="ECO:0000313" key="3">
    <source>
        <dbReference type="Proteomes" id="UP000242415"/>
    </source>
</evidence>
<dbReference type="EMBL" id="FNPH01000005">
    <property type="protein sequence ID" value="SDZ07253.1"/>
    <property type="molecule type" value="Genomic_DNA"/>
</dbReference>
<feature type="transmembrane region" description="Helical" evidence="1">
    <location>
        <begin position="47"/>
        <end position="64"/>
    </location>
</feature>
<evidence type="ECO:0000256" key="1">
    <source>
        <dbReference type="SAM" id="Phobius"/>
    </source>
</evidence>
<reference evidence="3" key="1">
    <citation type="submission" date="2016-10" db="EMBL/GenBank/DDBJ databases">
        <authorList>
            <person name="Varghese N."/>
            <person name="Submissions S."/>
        </authorList>
    </citation>
    <scope>NUCLEOTIDE SEQUENCE [LARGE SCALE GENOMIC DNA]</scope>
    <source>
        <strain evidence="3">DSM 45245</strain>
    </source>
</reference>
<keyword evidence="3" id="KW-1185">Reference proteome</keyword>
<accession>A0A1H3Q1Z4</accession>
<keyword evidence="1" id="KW-0812">Transmembrane</keyword>
<dbReference type="Proteomes" id="UP000242415">
    <property type="component" value="Unassembled WGS sequence"/>
</dbReference>
<dbReference type="RefSeq" id="WP_091557309.1">
    <property type="nucleotide sequence ID" value="NZ_FNPH01000005.1"/>
</dbReference>
<sequence length="70" mass="7112">MRIIVSAWLNVHDAWRGVAVLAAAAAVSLASTGAVLLEFVTPFSTPVPVAVGVLAVLSASIYAYRGASAD</sequence>
<evidence type="ECO:0000313" key="2">
    <source>
        <dbReference type="EMBL" id="SDZ07253.1"/>
    </source>
</evidence>
<proteinExistence type="predicted"/>
<name>A0A1H3Q1Z4_9ACTN</name>
<organism evidence="2 3">
    <name type="scientific">Micromonospora pattaloongensis</name>
    <dbReference type="NCBI Taxonomy" id="405436"/>
    <lineage>
        <taxon>Bacteria</taxon>
        <taxon>Bacillati</taxon>
        <taxon>Actinomycetota</taxon>
        <taxon>Actinomycetes</taxon>
        <taxon>Micromonosporales</taxon>
        <taxon>Micromonosporaceae</taxon>
        <taxon>Micromonospora</taxon>
    </lineage>
</organism>
<gene>
    <name evidence="2" type="ORF">SAMN05444365_105171</name>
</gene>